<name>A0A7J8E8T5_ROUAE</name>
<dbReference type="EMBL" id="JACASE010000010">
    <property type="protein sequence ID" value="KAF6431695.1"/>
    <property type="molecule type" value="Genomic_DNA"/>
</dbReference>
<reference evidence="2 3" key="1">
    <citation type="journal article" date="2020" name="Nature">
        <title>Six reference-quality genomes reveal evolution of bat adaptations.</title>
        <authorList>
            <person name="Jebb D."/>
            <person name="Huang Z."/>
            <person name="Pippel M."/>
            <person name="Hughes G.M."/>
            <person name="Lavrichenko K."/>
            <person name="Devanna P."/>
            <person name="Winkler S."/>
            <person name="Jermiin L.S."/>
            <person name="Skirmuntt E.C."/>
            <person name="Katzourakis A."/>
            <person name="Burkitt-Gray L."/>
            <person name="Ray D.A."/>
            <person name="Sullivan K.A.M."/>
            <person name="Roscito J.G."/>
            <person name="Kirilenko B.M."/>
            <person name="Davalos L.M."/>
            <person name="Corthals A.P."/>
            <person name="Power M.L."/>
            <person name="Jones G."/>
            <person name="Ransome R.D."/>
            <person name="Dechmann D.K.N."/>
            <person name="Locatelli A.G."/>
            <person name="Puechmaille S.J."/>
            <person name="Fedrigo O."/>
            <person name="Jarvis E.D."/>
            <person name="Hiller M."/>
            <person name="Vernes S.C."/>
            <person name="Myers E.W."/>
            <person name="Teeling E.C."/>
        </authorList>
    </citation>
    <scope>NUCLEOTIDE SEQUENCE [LARGE SCALE GENOMIC DNA]</scope>
    <source>
        <strain evidence="2">MRouAeg1</strain>
        <tissue evidence="2">Muscle</tissue>
    </source>
</reference>
<evidence type="ECO:0000313" key="3">
    <source>
        <dbReference type="Proteomes" id="UP000593571"/>
    </source>
</evidence>
<protein>
    <submittedName>
        <fullName evidence="2">Uncharacterized protein</fullName>
    </submittedName>
</protein>
<keyword evidence="3" id="KW-1185">Reference proteome</keyword>
<dbReference type="Proteomes" id="UP000593571">
    <property type="component" value="Unassembled WGS sequence"/>
</dbReference>
<keyword evidence="1" id="KW-0732">Signal</keyword>
<gene>
    <name evidence="2" type="ORF">HJG63_008188</name>
</gene>
<feature type="signal peptide" evidence="1">
    <location>
        <begin position="1"/>
        <end position="19"/>
    </location>
</feature>
<accession>A0A7J8E8T5</accession>
<organism evidence="2 3">
    <name type="scientific">Rousettus aegyptiacus</name>
    <name type="common">Egyptian fruit bat</name>
    <name type="synonym">Pteropus aegyptiacus</name>
    <dbReference type="NCBI Taxonomy" id="9407"/>
    <lineage>
        <taxon>Eukaryota</taxon>
        <taxon>Metazoa</taxon>
        <taxon>Chordata</taxon>
        <taxon>Craniata</taxon>
        <taxon>Vertebrata</taxon>
        <taxon>Euteleostomi</taxon>
        <taxon>Mammalia</taxon>
        <taxon>Eutheria</taxon>
        <taxon>Laurasiatheria</taxon>
        <taxon>Chiroptera</taxon>
        <taxon>Yinpterochiroptera</taxon>
        <taxon>Pteropodoidea</taxon>
        <taxon>Pteropodidae</taxon>
        <taxon>Rousettinae</taxon>
        <taxon>Rousettus</taxon>
    </lineage>
</organism>
<sequence length="156" mass="17711">MRFLCLRFHMLLMTQNGRSFGWGAARGKEFPNYRSYLFRGCLFCRTSDLGVISTVIGFLNRETGHKAVSRKQHLLMPAPAQQIPTKRLSPDCNITGSFIQSCYSYTATEIRKNISWLASHESTDVSWRALEVVEVAMGKHVSWRVPGGERAVRNVL</sequence>
<evidence type="ECO:0000313" key="2">
    <source>
        <dbReference type="EMBL" id="KAF6431695.1"/>
    </source>
</evidence>
<comment type="caution">
    <text evidence="2">The sequence shown here is derived from an EMBL/GenBank/DDBJ whole genome shotgun (WGS) entry which is preliminary data.</text>
</comment>
<proteinExistence type="predicted"/>
<evidence type="ECO:0000256" key="1">
    <source>
        <dbReference type="SAM" id="SignalP"/>
    </source>
</evidence>
<dbReference type="AlphaFoldDB" id="A0A7J8E8T5"/>
<feature type="chain" id="PRO_5029674682" evidence="1">
    <location>
        <begin position="20"/>
        <end position="156"/>
    </location>
</feature>